<accession>A0ABM7FZ94</accession>
<evidence type="ECO:0000313" key="2">
    <source>
        <dbReference type="Proteomes" id="UP000274772"/>
    </source>
</evidence>
<proteinExistence type="predicted"/>
<sequence>MMSLLEPAYQRGKRDLPYGRALIIYSDDDIVDNAKNFFDSSDENEKLAHFILDKNIELSEEIMSDDFVELLKLDKEYLDAYFN</sequence>
<evidence type="ECO:0000313" key="1">
    <source>
        <dbReference type="EMBL" id="BBD93495.1"/>
    </source>
</evidence>
<dbReference type="Proteomes" id="UP000274772">
    <property type="component" value="Chromosome"/>
</dbReference>
<dbReference type="RefSeq" id="WP_232020158.1">
    <property type="nucleotide sequence ID" value="NZ_AP018586.1"/>
</dbReference>
<gene>
    <name evidence="1" type="ORF">JMUB590_2458</name>
</gene>
<dbReference type="EMBL" id="AP018586">
    <property type="protein sequence ID" value="BBD93495.1"/>
    <property type="molecule type" value="Genomic_DNA"/>
</dbReference>
<reference evidence="1 2" key="1">
    <citation type="submission" date="2018-05" db="EMBL/GenBank/DDBJ databases">
        <title>Complete genome sequencing of three human clinical isolates of Staphylococcus caprae reveals virulence factors similar to those of S. epidermidis and S. capitis.</title>
        <authorList>
            <person name="Watanabe S."/>
            <person name="Cui L."/>
        </authorList>
    </citation>
    <scope>NUCLEOTIDE SEQUENCE [LARGE SCALE GENOMIC DNA]</scope>
    <source>
        <strain evidence="1 2">JMUB590</strain>
    </source>
</reference>
<name>A0ABM7FZ94_9STAP</name>
<keyword evidence="2" id="KW-1185">Reference proteome</keyword>
<organism evidence="1 2">
    <name type="scientific">Staphylococcus caprae</name>
    <dbReference type="NCBI Taxonomy" id="29380"/>
    <lineage>
        <taxon>Bacteria</taxon>
        <taxon>Bacillati</taxon>
        <taxon>Bacillota</taxon>
        <taxon>Bacilli</taxon>
        <taxon>Bacillales</taxon>
        <taxon>Staphylococcaceae</taxon>
        <taxon>Staphylococcus</taxon>
    </lineage>
</organism>
<protein>
    <submittedName>
        <fullName evidence="1">Uncharacterized protein</fullName>
    </submittedName>
</protein>